<evidence type="ECO:0000313" key="5">
    <source>
        <dbReference type="EMBL" id="MEJ8859728.1"/>
    </source>
</evidence>
<dbReference type="InterPro" id="IPR050300">
    <property type="entry name" value="GDXG_lipolytic_enzyme"/>
</dbReference>
<dbReference type="GO" id="GO:0016787">
    <property type="term" value="F:hydrolase activity"/>
    <property type="evidence" value="ECO:0007669"/>
    <property type="project" value="UniProtKB-KW"/>
</dbReference>
<evidence type="ECO:0000313" key="6">
    <source>
        <dbReference type="Proteomes" id="UP001367030"/>
    </source>
</evidence>
<dbReference type="PROSITE" id="PS01174">
    <property type="entry name" value="LIPASE_GDXG_SER"/>
    <property type="match status" value="1"/>
</dbReference>
<reference evidence="5 6" key="1">
    <citation type="submission" date="2024-03" db="EMBL/GenBank/DDBJ databases">
        <title>Novel species of the genus Variovorax.</title>
        <authorList>
            <person name="Liu Q."/>
            <person name="Xin Y.-H."/>
        </authorList>
    </citation>
    <scope>NUCLEOTIDE SEQUENCE [LARGE SCALE GENOMIC DNA]</scope>
    <source>
        <strain evidence="5 6">KACC 18901</strain>
    </source>
</reference>
<dbReference type="Gene3D" id="3.40.50.1820">
    <property type="entry name" value="alpha/beta hydrolase"/>
    <property type="match status" value="1"/>
</dbReference>
<dbReference type="InterPro" id="IPR029058">
    <property type="entry name" value="AB_hydrolase_fold"/>
</dbReference>
<evidence type="ECO:0000259" key="4">
    <source>
        <dbReference type="Pfam" id="PF07859"/>
    </source>
</evidence>
<dbReference type="PANTHER" id="PTHR48081">
    <property type="entry name" value="AB HYDROLASE SUPERFAMILY PROTEIN C4A8.06C"/>
    <property type="match status" value="1"/>
</dbReference>
<protein>
    <submittedName>
        <fullName evidence="5">Alpha/beta hydrolase</fullName>
    </submittedName>
</protein>
<name>A0ABU8XIM3_9BURK</name>
<feature type="domain" description="Alpha/beta hydrolase fold-3" evidence="4">
    <location>
        <begin position="72"/>
        <end position="273"/>
    </location>
</feature>
<dbReference type="EMBL" id="JBBKZS010000036">
    <property type="protein sequence ID" value="MEJ8859728.1"/>
    <property type="molecule type" value="Genomic_DNA"/>
</dbReference>
<organism evidence="5 6">
    <name type="scientific">Variovorax robiniae</name>
    <dbReference type="NCBI Taxonomy" id="1836199"/>
    <lineage>
        <taxon>Bacteria</taxon>
        <taxon>Pseudomonadati</taxon>
        <taxon>Pseudomonadota</taxon>
        <taxon>Betaproteobacteria</taxon>
        <taxon>Burkholderiales</taxon>
        <taxon>Comamonadaceae</taxon>
        <taxon>Variovorax</taxon>
    </lineage>
</organism>
<feature type="active site" evidence="3">
    <location>
        <position position="146"/>
    </location>
</feature>
<sequence>MLIRLLVNIALRLTLKRLWSKGPTVEALRVKAAAVDAWLRRWFGSFGVEPIRTHGGAAEWVGDASAAKRGVLLYVHGGAFCIHLPNAYRRLASRLAHKTGMRVLMPCYRLAPEHPLPAGLDDCFAAYCWLLDQGIAAERVAIAGDSAGGNLALGVVMRARDEGRALPACAVLMSPVTDLAGTGPSLHTNEMSDVMFSGSALALVQSAYLNGASAKSPSASPLYGEWEGLPPMLFHASGSEMLLDDSRRAVDRARARGVVAHLKVWPGMPHVFQLFSLLPESRQAIDEVGAFIGEHTSLPTEF</sequence>
<dbReference type="PANTHER" id="PTHR48081:SF30">
    <property type="entry name" value="ACETYL-HYDROLASE LIPR-RELATED"/>
    <property type="match status" value="1"/>
</dbReference>
<dbReference type="InterPro" id="IPR033140">
    <property type="entry name" value="Lipase_GDXG_put_SER_AS"/>
</dbReference>
<comment type="caution">
    <text evidence="5">The sequence shown here is derived from an EMBL/GenBank/DDBJ whole genome shotgun (WGS) entry which is preliminary data.</text>
</comment>
<dbReference type="Pfam" id="PF07859">
    <property type="entry name" value="Abhydrolase_3"/>
    <property type="match status" value="1"/>
</dbReference>
<keyword evidence="2 5" id="KW-0378">Hydrolase</keyword>
<gene>
    <name evidence="5" type="ORF">WKW79_34590</name>
</gene>
<dbReference type="InterPro" id="IPR013094">
    <property type="entry name" value="AB_hydrolase_3"/>
</dbReference>
<proteinExistence type="inferred from homology"/>
<dbReference type="Proteomes" id="UP001367030">
    <property type="component" value="Unassembled WGS sequence"/>
</dbReference>
<keyword evidence="6" id="KW-1185">Reference proteome</keyword>
<comment type="similarity">
    <text evidence="1">Belongs to the 'GDXG' lipolytic enzyme family.</text>
</comment>
<dbReference type="SUPFAM" id="SSF53474">
    <property type="entry name" value="alpha/beta-Hydrolases"/>
    <property type="match status" value="1"/>
</dbReference>
<evidence type="ECO:0000256" key="2">
    <source>
        <dbReference type="ARBA" id="ARBA00022801"/>
    </source>
</evidence>
<accession>A0ABU8XIM3</accession>
<evidence type="ECO:0000256" key="3">
    <source>
        <dbReference type="PROSITE-ProRule" id="PRU10038"/>
    </source>
</evidence>
<dbReference type="RefSeq" id="WP_340339764.1">
    <property type="nucleotide sequence ID" value="NZ_JBBKZS010000036.1"/>
</dbReference>
<evidence type="ECO:0000256" key="1">
    <source>
        <dbReference type="ARBA" id="ARBA00010515"/>
    </source>
</evidence>